<feature type="binding site" evidence="5">
    <location>
        <position position="52"/>
    </location>
    <ligand>
        <name>Ca(2+)</name>
        <dbReference type="ChEBI" id="CHEBI:29108"/>
        <label>1</label>
    </ligand>
</feature>
<feature type="binding site" evidence="5">
    <location>
        <position position="56"/>
    </location>
    <ligand>
        <name>Ca(2+)</name>
        <dbReference type="ChEBI" id="CHEBI:29108"/>
        <label>1</label>
    </ligand>
</feature>
<keyword evidence="2 5" id="KW-0479">Metal-binding</keyword>
<comment type="function">
    <text evidence="6">In muscle, parvalbumin is thought to be involved in relaxation after contraction. It binds two calcium ions.</text>
</comment>
<keyword evidence="3" id="KW-0677">Repeat</keyword>
<dbReference type="PANTHER" id="PTHR11653:SF2">
    <property type="entry name" value="PARVALBUMIN ALPHA"/>
    <property type="match status" value="1"/>
</dbReference>
<organism evidence="8 9">
    <name type="scientific">Callorhinchus milii</name>
    <name type="common">Ghost shark</name>
    <dbReference type="NCBI Taxonomy" id="7868"/>
    <lineage>
        <taxon>Eukaryota</taxon>
        <taxon>Metazoa</taxon>
        <taxon>Chordata</taxon>
        <taxon>Craniata</taxon>
        <taxon>Vertebrata</taxon>
        <taxon>Chondrichthyes</taxon>
        <taxon>Holocephali</taxon>
        <taxon>Chimaeriformes</taxon>
        <taxon>Callorhinchidae</taxon>
        <taxon>Callorhinchus</taxon>
    </lineage>
</organism>
<feature type="domain" description="EF-hand" evidence="7">
    <location>
        <begin position="39"/>
        <end position="74"/>
    </location>
</feature>
<reference evidence="8" key="5">
    <citation type="submission" date="2025-09" db="UniProtKB">
        <authorList>
            <consortium name="Ensembl"/>
        </authorList>
    </citation>
    <scope>IDENTIFICATION</scope>
</reference>
<dbReference type="PROSITE" id="PS00018">
    <property type="entry name" value="EF_HAND_1"/>
    <property type="match status" value="1"/>
</dbReference>
<evidence type="ECO:0000313" key="9">
    <source>
        <dbReference type="Proteomes" id="UP000314986"/>
    </source>
</evidence>
<evidence type="ECO:0000259" key="7">
    <source>
        <dbReference type="PROSITE" id="PS50222"/>
    </source>
</evidence>
<dbReference type="AlphaFoldDB" id="A0A4W3GHQ5"/>
<reference evidence="9" key="1">
    <citation type="journal article" date="2006" name="Science">
        <title>Ancient noncoding elements conserved in the human genome.</title>
        <authorList>
            <person name="Venkatesh B."/>
            <person name="Kirkness E.F."/>
            <person name="Loh Y.H."/>
            <person name="Halpern A.L."/>
            <person name="Lee A.P."/>
            <person name="Johnson J."/>
            <person name="Dandona N."/>
            <person name="Viswanathan L.D."/>
            <person name="Tay A."/>
            <person name="Venter J.C."/>
            <person name="Strausberg R.L."/>
            <person name="Brenner S."/>
        </authorList>
    </citation>
    <scope>NUCLEOTIDE SEQUENCE [LARGE SCALE GENOMIC DNA]</scope>
</reference>
<keyword evidence="4 5" id="KW-0106">Calcium</keyword>
<dbReference type="GeneTree" id="ENSGT00940000159653"/>
<dbReference type="Ensembl" id="ENSCMIT00000002995.1">
    <property type="protein sequence ID" value="ENSCMIP00000002896.1"/>
    <property type="gene ID" value="ENSCMIG00000001705.1"/>
</dbReference>
<evidence type="ECO:0000256" key="4">
    <source>
        <dbReference type="ARBA" id="ARBA00022837"/>
    </source>
</evidence>
<dbReference type="FunCoup" id="A0A4W3GHQ5">
    <property type="interactions" value="37"/>
</dbReference>
<dbReference type="FunFam" id="1.10.238.10:FF:000060">
    <property type="entry name" value="Parvalbumin, thymic"/>
    <property type="match status" value="1"/>
</dbReference>
<comment type="similarity">
    <text evidence="1 6">Belongs to the parvalbumin family.</text>
</comment>
<reference evidence="8" key="4">
    <citation type="submission" date="2025-08" db="UniProtKB">
        <authorList>
            <consortium name="Ensembl"/>
        </authorList>
    </citation>
    <scope>IDENTIFICATION</scope>
</reference>
<keyword evidence="9" id="KW-1185">Reference proteome</keyword>
<dbReference type="Gene3D" id="1.10.238.10">
    <property type="entry name" value="EF-hand"/>
    <property type="match status" value="1"/>
</dbReference>
<feature type="binding site" evidence="5">
    <location>
        <position position="93"/>
    </location>
    <ligand>
        <name>Ca(2+)</name>
        <dbReference type="ChEBI" id="CHEBI:29108"/>
        <label>2</label>
    </ligand>
</feature>
<dbReference type="SUPFAM" id="SSF47473">
    <property type="entry name" value="EF-hand"/>
    <property type="match status" value="1"/>
</dbReference>
<dbReference type="InterPro" id="IPR011992">
    <property type="entry name" value="EF-hand-dom_pair"/>
</dbReference>
<feature type="binding site" evidence="5">
    <location>
        <position position="97"/>
    </location>
    <ligand>
        <name>Ca(2+)</name>
        <dbReference type="ChEBI" id="CHEBI:29108"/>
        <label>2</label>
    </ligand>
</feature>
<evidence type="ECO:0000313" key="8">
    <source>
        <dbReference type="Ensembl" id="ENSCMIP00000002896.1"/>
    </source>
</evidence>
<evidence type="ECO:0000256" key="1">
    <source>
        <dbReference type="ARBA" id="ARBA00009753"/>
    </source>
</evidence>
<feature type="binding site" evidence="5">
    <location>
        <position position="95"/>
    </location>
    <ligand>
        <name>Ca(2+)</name>
        <dbReference type="ChEBI" id="CHEBI:29108"/>
        <label>2</label>
    </ligand>
</feature>
<dbReference type="PRINTS" id="PR01697">
    <property type="entry name" value="PARVALBUMIN"/>
</dbReference>
<dbReference type="InParanoid" id="A0A4W3GHQ5"/>
<feature type="binding site" evidence="5">
    <location>
        <position position="91"/>
    </location>
    <ligand>
        <name>Ca(2+)</name>
        <dbReference type="ChEBI" id="CHEBI:29108"/>
        <label>2</label>
    </ligand>
</feature>
<reference evidence="9" key="3">
    <citation type="journal article" date="2014" name="Nature">
        <title>Elephant shark genome provides unique insights into gnathostome evolution.</title>
        <authorList>
            <consortium name="International Elephant Shark Genome Sequencing Consortium"/>
            <person name="Venkatesh B."/>
            <person name="Lee A.P."/>
            <person name="Ravi V."/>
            <person name="Maurya A.K."/>
            <person name="Lian M.M."/>
            <person name="Swann J.B."/>
            <person name="Ohta Y."/>
            <person name="Flajnik M.F."/>
            <person name="Sutoh Y."/>
            <person name="Kasahara M."/>
            <person name="Hoon S."/>
            <person name="Gangu V."/>
            <person name="Roy S.W."/>
            <person name="Irimia M."/>
            <person name="Korzh V."/>
            <person name="Kondrychyn I."/>
            <person name="Lim Z.W."/>
            <person name="Tay B.H."/>
            <person name="Tohari S."/>
            <person name="Kong K.W."/>
            <person name="Ho S."/>
            <person name="Lorente-Galdos B."/>
            <person name="Quilez J."/>
            <person name="Marques-Bonet T."/>
            <person name="Raney B.J."/>
            <person name="Ingham P.W."/>
            <person name="Tay A."/>
            <person name="Hillier L.W."/>
            <person name="Minx P."/>
            <person name="Boehm T."/>
            <person name="Wilson R.K."/>
            <person name="Brenner S."/>
            <person name="Warren W.C."/>
        </authorList>
    </citation>
    <scope>NUCLEOTIDE SEQUENCE [LARGE SCALE GENOMIC DNA]</scope>
</reference>
<dbReference type="InterPro" id="IPR018247">
    <property type="entry name" value="EF_Hand_1_Ca_BS"/>
</dbReference>
<protein>
    <recommendedName>
        <fullName evidence="6">Parvalbumin</fullName>
    </recommendedName>
</protein>
<dbReference type="OMA" id="HRKFFQM"/>
<dbReference type="InterPro" id="IPR002048">
    <property type="entry name" value="EF_hand_dom"/>
</dbReference>
<evidence type="ECO:0000256" key="5">
    <source>
        <dbReference type="PIRSR" id="PIRSR608080-1"/>
    </source>
</evidence>
<accession>A0A4W3GHQ5</accession>
<evidence type="ECO:0000256" key="3">
    <source>
        <dbReference type="ARBA" id="ARBA00022737"/>
    </source>
</evidence>
<feature type="binding site" evidence="5">
    <location>
        <position position="63"/>
    </location>
    <ligand>
        <name>Ca(2+)</name>
        <dbReference type="ChEBI" id="CHEBI:29108"/>
        <label>1</label>
    </ligand>
</feature>
<dbReference type="InterPro" id="IPR008080">
    <property type="entry name" value="Parvalbumin"/>
</dbReference>
<feature type="binding site" evidence="5">
    <location>
        <position position="54"/>
    </location>
    <ligand>
        <name>Ca(2+)</name>
        <dbReference type="ChEBI" id="CHEBI:29108"/>
        <label>1</label>
    </ligand>
</feature>
<dbReference type="PANTHER" id="PTHR11653">
    <property type="entry name" value="PARVALBUMIN ALPHA"/>
    <property type="match status" value="1"/>
</dbReference>
<dbReference type="STRING" id="7868.ENSCMIP00000002896"/>
<feature type="binding site" evidence="5">
    <location>
        <position position="58"/>
    </location>
    <ligand>
        <name>Ca(2+)</name>
        <dbReference type="ChEBI" id="CHEBI:29108"/>
        <label>1</label>
    </ligand>
</feature>
<reference evidence="9" key="2">
    <citation type="journal article" date="2007" name="PLoS Biol.">
        <title>Survey sequencing and comparative analysis of the elephant shark (Callorhinchus milii) genome.</title>
        <authorList>
            <person name="Venkatesh B."/>
            <person name="Kirkness E.F."/>
            <person name="Loh Y.H."/>
            <person name="Halpern A.L."/>
            <person name="Lee A.P."/>
            <person name="Johnson J."/>
            <person name="Dandona N."/>
            <person name="Viswanathan L.D."/>
            <person name="Tay A."/>
            <person name="Venter J.C."/>
            <person name="Strausberg R.L."/>
            <person name="Brenner S."/>
        </authorList>
    </citation>
    <scope>NUCLEOTIDE SEQUENCE [LARGE SCALE GENOMIC DNA]</scope>
</reference>
<name>A0A4W3GHQ5_CALMI</name>
<dbReference type="PROSITE" id="PS50222">
    <property type="entry name" value="EF_HAND_2"/>
    <property type="match status" value="1"/>
</dbReference>
<evidence type="ECO:0000256" key="6">
    <source>
        <dbReference type="RuleBase" id="RU368048"/>
    </source>
</evidence>
<dbReference type="Pfam" id="PF13499">
    <property type="entry name" value="EF-hand_7"/>
    <property type="match status" value="1"/>
</dbReference>
<dbReference type="GO" id="GO:0005737">
    <property type="term" value="C:cytoplasm"/>
    <property type="evidence" value="ECO:0007669"/>
    <property type="project" value="TreeGrafter"/>
</dbReference>
<evidence type="ECO:0000256" key="2">
    <source>
        <dbReference type="ARBA" id="ARBA00022723"/>
    </source>
</evidence>
<proteinExistence type="inferred from homology"/>
<dbReference type="Proteomes" id="UP000314986">
    <property type="component" value="Unassembled WGS sequence"/>
</dbReference>
<dbReference type="GO" id="GO:0005509">
    <property type="term" value="F:calcium ion binding"/>
    <property type="evidence" value="ECO:0007669"/>
    <property type="project" value="UniProtKB-UniRule"/>
</dbReference>
<sequence length="129" mass="14221">MSINKILSAADITKALGEFKGADSFDHKKFFHMIGLKKKNAKDVEAVFYILDKDKSGFIEEDELKSVLKCFAPEGRDLSEKETKELLTAGDEDGDGKIGVSGECSGDVWSHQRLAFTQCPSRRAAFQSA</sequence>